<feature type="domain" description="Aminotransferase class I/classII large" evidence="12">
    <location>
        <begin position="80"/>
        <end position="412"/>
    </location>
</feature>
<keyword evidence="6" id="KW-0028">Amino-acid biosynthesis</keyword>
<evidence type="ECO:0000256" key="8">
    <source>
        <dbReference type="ARBA" id="ARBA00022898"/>
    </source>
</evidence>
<keyword evidence="14" id="KW-1185">Reference proteome</keyword>
<reference evidence="13 14" key="1">
    <citation type="submission" date="2015-07" db="EMBL/GenBank/DDBJ databases">
        <title>Emmonsia species relationships and genome sequence.</title>
        <authorList>
            <consortium name="The Broad Institute Genomics Platform"/>
            <person name="Cuomo C.A."/>
            <person name="Munoz J.F."/>
            <person name="Imamovic A."/>
            <person name="Priest M.E."/>
            <person name="Young S."/>
            <person name="Clay O.K."/>
            <person name="McEwen J.G."/>
        </authorList>
    </citation>
    <scope>NUCLEOTIDE SEQUENCE [LARGE SCALE GENOMIC DNA]</scope>
    <source>
        <strain evidence="13 14">UAMH 9510</strain>
    </source>
</reference>
<dbReference type="OrthoDB" id="2015537at2759"/>
<organism evidence="13 14">
    <name type="scientific">Emergomyces pasteurianus Ep9510</name>
    <dbReference type="NCBI Taxonomy" id="1447872"/>
    <lineage>
        <taxon>Eukaryota</taxon>
        <taxon>Fungi</taxon>
        <taxon>Dikarya</taxon>
        <taxon>Ascomycota</taxon>
        <taxon>Pezizomycotina</taxon>
        <taxon>Eurotiomycetes</taxon>
        <taxon>Eurotiomycetidae</taxon>
        <taxon>Onygenales</taxon>
        <taxon>Ajellomycetaceae</taxon>
        <taxon>Emergomyces</taxon>
    </lineage>
</organism>
<evidence type="ECO:0000256" key="1">
    <source>
        <dbReference type="ARBA" id="ARBA00001933"/>
    </source>
</evidence>
<evidence type="ECO:0000256" key="7">
    <source>
        <dbReference type="ARBA" id="ARBA00022679"/>
    </source>
</evidence>
<evidence type="ECO:0000256" key="5">
    <source>
        <dbReference type="ARBA" id="ARBA00022576"/>
    </source>
</evidence>
<comment type="similarity">
    <text evidence="3">Belongs to the class-II pyridoxal-phosphate-dependent aminotransferase family.</text>
</comment>
<evidence type="ECO:0000256" key="3">
    <source>
        <dbReference type="ARBA" id="ARBA00008392"/>
    </source>
</evidence>
<evidence type="ECO:0000256" key="2">
    <source>
        <dbReference type="ARBA" id="ARBA00005011"/>
    </source>
</evidence>
<comment type="caution">
    <text evidence="13">The sequence shown here is derived from an EMBL/GenBank/DDBJ whole genome shotgun (WGS) entry which is preliminary data.</text>
</comment>
<gene>
    <name evidence="13" type="ORF">AJ78_01065</name>
</gene>
<keyword evidence="8" id="KW-0663">Pyridoxal phosphate</keyword>
<name>A0A1J9PRA7_9EURO</name>
<dbReference type="PANTHER" id="PTHR42885:SF2">
    <property type="entry name" value="HISTIDINOL-PHOSPHATE AMINOTRANSFERASE"/>
    <property type="match status" value="1"/>
</dbReference>
<dbReference type="InterPro" id="IPR015424">
    <property type="entry name" value="PyrdxlP-dep_Trfase"/>
</dbReference>
<dbReference type="EMBL" id="LGRN01000021">
    <property type="protein sequence ID" value="OJD18953.1"/>
    <property type="molecule type" value="Genomic_DNA"/>
</dbReference>
<dbReference type="PANTHER" id="PTHR42885">
    <property type="entry name" value="HISTIDINOL-PHOSPHATE AMINOTRANSFERASE-RELATED"/>
    <property type="match status" value="1"/>
</dbReference>
<evidence type="ECO:0000256" key="4">
    <source>
        <dbReference type="ARBA" id="ARBA00012748"/>
    </source>
</evidence>
<dbReference type="GO" id="GO:0030170">
    <property type="term" value="F:pyridoxal phosphate binding"/>
    <property type="evidence" value="ECO:0007669"/>
    <property type="project" value="InterPro"/>
</dbReference>
<evidence type="ECO:0000259" key="12">
    <source>
        <dbReference type="Pfam" id="PF00155"/>
    </source>
</evidence>
<comment type="catalytic activity">
    <reaction evidence="11">
        <text>L-histidinol phosphate + 2-oxoglutarate = 3-(imidazol-4-yl)-2-oxopropyl phosphate + L-glutamate</text>
        <dbReference type="Rhea" id="RHEA:23744"/>
        <dbReference type="ChEBI" id="CHEBI:16810"/>
        <dbReference type="ChEBI" id="CHEBI:29985"/>
        <dbReference type="ChEBI" id="CHEBI:57766"/>
        <dbReference type="ChEBI" id="CHEBI:57980"/>
        <dbReference type="EC" id="2.6.1.9"/>
    </reaction>
</comment>
<dbReference type="CDD" id="cd00609">
    <property type="entry name" value="AAT_like"/>
    <property type="match status" value="1"/>
</dbReference>
<keyword evidence="5" id="KW-0032">Aminotransferase</keyword>
<dbReference type="EC" id="2.6.1.9" evidence="4"/>
<dbReference type="InterPro" id="IPR004839">
    <property type="entry name" value="Aminotransferase_I/II_large"/>
</dbReference>
<evidence type="ECO:0000256" key="10">
    <source>
        <dbReference type="ARBA" id="ARBA00030262"/>
    </source>
</evidence>
<comment type="cofactor">
    <cofactor evidence="1">
        <name>pyridoxal 5'-phosphate</name>
        <dbReference type="ChEBI" id="CHEBI:597326"/>
    </cofactor>
</comment>
<evidence type="ECO:0000256" key="11">
    <source>
        <dbReference type="ARBA" id="ARBA00047481"/>
    </source>
</evidence>
<dbReference type="GO" id="GO:0000105">
    <property type="term" value="P:L-histidine biosynthetic process"/>
    <property type="evidence" value="ECO:0007669"/>
    <property type="project" value="UniProtKB-KW"/>
</dbReference>
<dbReference type="STRING" id="1447872.A0A1J9PRA7"/>
<dbReference type="NCBIfam" id="TIGR01141">
    <property type="entry name" value="hisC"/>
    <property type="match status" value="1"/>
</dbReference>
<dbReference type="InterPro" id="IPR015421">
    <property type="entry name" value="PyrdxlP-dep_Trfase_major"/>
</dbReference>
<keyword evidence="9" id="KW-0368">Histidine biosynthesis</keyword>
<dbReference type="HAMAP" id="MF_01023">
    <property type="entry name" value="HisC_aminotrans_2"/>
    <property type="match status" value="1"/>
</dbReference>
<evidence type="ECO:0000256" key="6">
    <source>
        <dbReference type="ARBA" id="ARBA00022605"/>
    </source>
</evidence>
<dbReference type="InterPro" id="IPR005861">
    <property type="entry name" value="HisP_aminotrans"/>
</dbReference>
<dbReference type="Pfam" id="PF00155">
    <property type="entry name" value="Aminotran_1_2"/>
    <property type="match status" value="1"/>
</dbReference>
<dbReference type="SUPFAM" id="SSF53383">
    <property type="entry name" value="PLP-dependent transferases"/>
    <property type="match status" value="1"/>
</dbReference>
<dbReference type="AlphaFoldDB" id="A0A1J9PRA7"/>
<evidence type="ECO:0000313" key="14">
    <source>
        <dbReference type="Proteomes" id="UP000182235"/>
    </source>
</evidence>
<sequence>MALKNLPFDLSKCARPNILQLQPYRCARDDYKDDGTNVLLDANENAYGPGLVLTPEGRIQEGWSTAPAKNSQTPSSQDIDFLGLNRYPDPHQIELKHLLCNLRNTRVHTQKTLTPDRLFVGVGSDEVIDAVLRCFCKPGHDQILTCPPTYGMYSVSAQINDVSIVKVPLDTANNFHLRPDAINQALSSNPSIKIVYICSPGNPTANLIRKEDIQKVLEHPTWNGVVVVDEAYIDFAPEGSSLAEWVAEWPNLVVMQTLSKAFGLAGIRLGAAFTSPEIARLLNSLKAPYNISSPTSALAKAALAPENVALMNKNKEKILAQRQRLIAELPKVPGIGKFLGGTDSNFLLVEVLDKPAEQCGKPCNEAALAVYKALAETKGVVVRFRGNEYGCKGCLRITIGTEEEVSKFLREIQAVLRDIYTKAG</sequence>
<dbReference type="Gene3D" id="3.90.1150.10">
    <property type="entry name" value="Aspartate Aminotransferase, domain 1"/>
    <property type="match status" value="1"/>
</dbReference>
<dbReference type="InterPro" id="IPR015422">
    <property type="entry name" value="PyrdxlP-dep_Trfase_small"/>
</dbReference>
<dbReference type="VEuPathDB" id="FungiDB:AJ78_01065"/>
<dbReference type="Gene3D" id="3.40.640.10">
    <property type="entry name" value="Type I PLP-dependent aspartate aminotransferase-like (Major domain)"/>
    <property type="match status" value="1"/>
</dbReference>
<dbReference type="GO" id="GO:0004400">
    <property type="term" value="F:histidinol-phosphate transaminase activity"/>
    <property type="evidence" value="ECO:0007669"/>
    <property type="project" value="UniProtKB-EC"/>
</dbReference>
<protein>
    <recommendedName>
        <fullName evidence="4">histidinol-phosphate transaminase</fullName>
        <ecNumber evidence="4">2.6.1.9</ecNumber>
    </recommendedName>
    <alternativeName>
        <fullName evidence="10">Imidazole acetol-phosphate transaminase</fullName>
    </alternativeName>
</protein>
<proteinExistence type="inferred from homology"/>
<comment type="pathway">
    <text evidence="2">Amino-acid biosynthesis; L-histidine biosynthesis; L-histidine from 5-phospho-alpha-D-ribose 1-diphosphate: step 7/9.</text>
</comment>
<evidence type="ECO:0000313" key="13">
    <source>
        <dbReference type="EMBL" id="OJD18953.1"/>
    </source>
</evidence>
<accession>A0A1J9PRA7</accession>
<dbReference type="Proteomes" id="UP000182235">
    <property type="component" value="Unassembled WGS sequence"/>
</dbReference>
<dbReference type="PROSITE" id="PS00599">
    <property type="entry name" value="AA_TRANSFER_CLASS_2"/>
    <property type="match status" value="1"/>
</dbReference>
<dbReference type="InterPro" id="IPR001917">
    <property type="entry name" value="Aminotrans_II_pyridoxalP_BS"/>
</dbReference>
<evidence type="ECO:0000256" key="9">
    <source>
        <dbReference type="ARBA" id="ARBA00023102"/>
    </source>
</evidence>
<keyword evidence="7" id="KW-0808">Transferase</keyword>